<protein>
    <submittedName>
        <fullName evidence="2">Uncharacterized protein</fullName>
    </submittedName>
</protein>
<evidence type="ECO:0000313" key="2">
    <source>
        <dbReference type="EMBL" id="QZD93429.1"/>
    </source>
</evidence>
<accession>A0ABX8ZWY2</accession>
<sequence>MGFSLLDLHDAYEIARNASETDEQRAERERHERQTFPLRLIVAGVLAGIFLIGMFTMVSSMDAERAKPKDEAAPAAVAPKPAVDCNKNSWGLGCP</sequence>
<keyword evidence="1" id="KW-0472">Membrane</keyword>
<keyword evidence="1" id="KW-0812">Transmembrane</keyword>
<dbReference type="Proteomes" id="UP000824300">
    <property type="component" value="Chromosome"/>
</dbReference>
<proteinExistence type="predicted"/>
<keyword evidence="1" id="KW-1133">Transmembrane helix</keyword>
<dbReference type="EMBL" id="CP081296">
    <property type="protein sequence ID" value="QZD93429.1"/>
    <property type="molecule type" value="Genomic_DNA"/>
</dbReference>
<dbReference type="RefSeq" id="WP_221429116.1">
    <property type="nucleotide sequence ID" value="NZ_CP081296.1"/>
</dbReference>
<evidence type="ECO:0000313" key="3">
    <source>
        <dbReference type="Proteomes" id="UP000824300"/>
    </source>
</evidence>
<organism evidence="2 3">
    <name type="scientific">Qipengyuania xiapuensis</name>
    <dbReference type="NCBI Taxonomy" id="2867236"/>
    <lineage>
        <taxon>Bacteria</taxon>
        <taxon>Pseudomonadati</taxon>
        <taxon>Pseudomonadota</taxon>
        <taxon>Alphaproteobacteria</taxon>
        <taxon>Sphingomonadales</taxon>
        <taxon>Erythrobacteraceae</taxon>
        <taxon>Qipengyuania</taxon>
    </lineage>
</organism>
<name>A0ABX8ZWY2_9SPHN</name>
<reference evidence="2 3" key="1">
    <citation type="submission" date="2021-08" db="EMBL/GenBank/DDBJ databases">
        <title>Comparative Genomics Analysis of the Genus Qipengyuania Reveals Extensive Genetic Diversity and Metabolic Versatility, Including the Description of Fifteen Novel Species.</title>
        <authorList>
            <person name="Liu Y."/>
        </authorList>
    </citation>
    <scope>NUCLEOTIDE SEQUENCE [LARGE SCALE GENOMIC DNA]</scope>
    <source>
        <strain evidence="2 3">1NDW3</strain>
    </source>
</reference>
<gene>
    <name evidence="2" type="ORF">K3162_05265</name>
</gene>
<evidence type="ECO:0000256" key="1">
    <source>
        <dbReference type="SAM" id="Phobius"/>
    </source>
</evidence>
<keyword evidence="3" id="KW-1185">Reference proteome</keyword>
<feature type="transmembrane region" description="Helical" evidence="1">
    <location>
        <begin position="36"/>
        <end position="58"/>
    </location>
</feature>